<dbReference type="InterPro" id="IPR032710">
    <property type="entry name" value="NTF2-like_dom_sf"/>
</dbReference>
<evidence type="ECO:0000313" key="5">
    <source>
        <dbReference type="Proteomes" id="UP000256999"/>
    </source>
</evidence>
<feature type="domain" description="SnoaL-like" evidence="1">
    <location>
        <begin position="23"/>
        <end position="113"/>
    </location>
</feature>
<reference evidence="4 5" key="1">
    <citation type="submission" date="2018-08" db="EMBL/GenBank/DDBJ databases">
        <title>Thalassotalea euphylliae genome.</title>
        <authorList>
            <person name="Summers S."/>
            <person name="Rice S.A."/>
            <person name="Freckelton M.L."/>
            <person name="Nedved B.T."/>
            <person name="Hadfield M.G."/>
        </authorList>
    </citation>
    <scope>NUCLEOTIDE SEQUENCE [LARGE SCALE GENOMIC DNA]</scope>
    <source>
        <strain evidence="3 5">H2</strain>
        <strain evidence="4">H3</strain>
    </source>
</reference>
<dbReference type="EMBL" id="QUOV01000001">
    <property type="protein sequence ID" value="REL35557.1"/>
    <property type="molecule type" value="Genomic_DNA"/>
</dbReference>
<dbReference type="Proteomes" id="UP000256999">
    <property type="component" value="Unassembled WGS sequence"/>
</dbReference>
<dbReference type="AlphaFoldDB" id="A0A3E0UG46"/>
<evidence type="ECO:0000313" key="4">
    <source>
        <dbReference type="Proteomes" id="UP000256899"/>
    </source>
</evidence>
<dbReference type="RefSeq" id="WP_116000229.1">
    <property type="nucleotide sequence ID" value="NZ_QUOT01000001.1"/>
</dbReference>
<dbReference type="Gene3D" id="3.10.450.50">
    <property type="match status" value="1"/>
</dbReference>
<dbReference type="SUPFAM" id="SSF54427">
    <property type="entry name" value="NTF2-like"/>
    <property type="match status" value="1"/>
</dbReference>
<sequence length="152" mass="17635">MEPVSPLKVNHLPLWLEQFIETYQKLGTDNLGLLSNIYAKDVVFIDPMHHISGFDNLEDYFVSLYTNLTSCTFRVDEVIYKGQDAAIYWTMEYCHPKLNKNKPVTVQGHSKLRGYRDKVIYHRDYLDLGAMIYEHVPLLGSVVKLIKQRANA</sequence>
<dbReference type="EMBL" id="QUOT01000001">
    <property type="protein sequence ID" value="REL29530.1"/>
    <property type="molecule type" value="Genomic_DNA"/>
</dbReference>
<dbReference type="Proteomes" id="UP000256899">
    <property type="component" value="Unassembled WGS sequence"/>
</dbReference>
<evidence type="ECO:0000259" key="1">
    <source>
        <dbReference type="Pfam" id="PF12680"/>
    </source>
</evidence>
<evidence type="ECO:0000313" key="2">
    <source>
        <dbReference type="EMBL" id="REL29530.1"/>
    </source>
</evidence>
<evidence type="ECO:0000313" key="3">
    <source>
        <dbReference type="EMBL" id="REL35557.1"/>
    </source>
</evidence>
<protein>
    <submittedName>
        <fullName evidence="3">Nuclear transport factor 2 family protein</fullName>
    </submittedName>
</protein>
<proteinExistence type="predicted"/>
<accession>A0A3E0UG46</accession>
<dbReference type="Pfam" id="PF12680">
    <property type="entry name" value="SnoaL_2"/>
    <property type="match status" value="1"/>
</dbReference>
<dbReference type="OrthoDB" id="1115105at2"/>
<keyword evidence="4" id="KW-1185">Reference proteome</keyword>
<dbReference type="InterPro" id="IPR037401">
    <property type="entry name" value="SnoaL-like"/>
</dbReference>
<gene>
    <name evidence="3" type="ORF">DXX92_09445</name>
    <name evidence="2" type="ORF">DXX94_01665</name>
</gene>
<name>A0A3E0UG46_9GAMM</name>
<comment type="caution">
    <text evidence="3">The sequence shown here is derived from an EMBL/GenBank/DDBJ whole genome shotgun (WGS) entry which is preliminary data.</text>
</comment>
<reference evidence="2" key="2">
    <citation type="submission" date="2018-08" db="EMBL/GenBank/DDBJ databases">
        <authorList>
            <person name="Ferrada E.E."/>
            <person name="Latorre B.A."/>
        </authorList>
    </citation>
    <scope>NUCLEOTIDE SEQUENCE</scope>
    <source>
        <strain evidence="2">H3</strain>
    </source>
</reference>
<organism evidence="3 5">
    <name type="scientific">Thalassotalea euphylliae</name>
    <dbReference type="NCBI Taxonomy" id="1655234"/>
    <lineage>
        <taxon>Bacteria</taxon>
        <taxon>Pseudomonadati</taxon>
        <taxon>Pseudomonadota</taxon>
        <taxon>Gammaproteobacteria</taxon>
        <taxon>Alteromonadales</taxon>
        <taxon>Colwelliaceae</taxon>
        <taxon>Thalassotalea</taxon>
    </lineage>
</organism>